<protein>
    <submittedName>
        <fullName evidence="2">FRG domain-containing protein</fullName>
    </submittedName>
</protein>
<sequence length="271" mass="32131">MSNYIDEIIIDDFDSLFELLCQKVYKPDKEKQVVDYECINKLHSTMVYRGHKEESYKLESTLERYIRDTFPKVTITNQLFERICNEYLKHCKNELKGKIQEQYILDHDDDVWALGQHYGLKTPLLDWTRSFLIALYFAFEEPTSSSKYRIVYELNCFMQREADLIIEPKFQIGSRITAQKGIFTKMLSSYLENLNDLYANGDFIDVGKNYRPLKKYKIRSSLREDVMNLLNSLNIDCYTVYPDLQGVIKNCHIQLDNIINYKKEIGFNADY</sequence>
<organism evidence="2 3">
    <name type="scientific">Bibersteinia trehalosi</name>
    <name type="common">Pasteurella trehalosi</name>
    <dbReference type="NCBI Taxonomy" id="47735"/>
    <lineage>
        <taxon>Bacteria</taxon>
        <taxon>Pseudomonadati</taxon>
        <taxon>Pseudomonadota</taxon>
        <taxon>Gammaproteobacteria</taxon>
        <taxon>Pasteurellales</taxon>
        <taxon>Pasteurellaceae</taxon>
        <taxon>Bibersteinia</taxon>
    </lineage>
</organism>
<accession>A0A426FGX0</accession>
<gene>
    <name evidence="2" type="ORF">EIM44_09755</name>
</gene>
<feature type="domain" description="FRG" evidence="1">
    <location>
        <begin position="42"/>
        <end position="152"/>
    </location>
</feature>
<evidence type="ECO:0000259" key="1">
    <source>
        <dbReference type="SMART" id="SM00901"/>
    </source>
</evidence>
<dbReference type="InterPro" id="IPR014966">
    <property type="entry name" value="FRG-dom"/>
</dbReference>
<reference evidence="2 3" key="1">
    <citation type="submission" date="2018-11" db="EMBL/GenBank/DDBJ databases">
        <title>Whole genome sequence of Bibersteinia trehalosi strain OADDL-BT1 an multidrug resistant pathogen isolate.</title>
        <authorList>
            <person name="Couger M."/>
            <person name="Ramachandran A."/>
        </authorList>
    </citation>
    <scope>NUCLEOTIDE SEQUENCE [LARGE SCALE GENOMIC DNA]</scope>
    <source>
        <strain evidence="2 3">OADDL-BT1</strain>
    </source>
</reference>
<evidence type="ECO:0000313" key="3">
    <source>
        <dbReference type="Proteomes" id="UP000276010"/>
    </source>
</evidence>
<name>A0A426FGX0_BIBTR</name>
<dbReference type="Pfam" id="PF08867">
    <property type="entry name" value="FRG"/>
    <property type="match status" value="1"/>
</dbReference>
<comment type="caution">
    <text evidence="2">The sequence shown here is derived from an EMBL/GenBank/DDBJ whole genome shotgun (WGS) entry which is preliminary data.</text>
</comment>
<dbReference type="EMBL" id="RRUC01000040">
    <property type="protein sequence ID" value="RRN01791.1"/>
    <property type="molecule type" value="Genomic_DNA"/>
</dbReference>
<dbReference type="AlphaFoldDB" id="A0A426FGX0"/>
<dbReference type="SMART" id="SM00901">
    <property type="entry name" value="FRG"/>
    <property type="match status" value="1"/>
</dbReference>
<dbReference type="Proteomes" id="UP000276010">
    <property type="component" value="Unassembled WGS sequence"/>
</dbReference>
<dbReference type="RefSeq" id="WP_125135261.1">
    <property type="nucleotide sequence ID" value="NZ_RRUC01000040.1"/>
</dbReference>
<proteinExistence type="predicted"/>
<evidence type="ECO:0000313" key="2">
    <source>
        <dbReference type="EMBL" id="RRN01791.1"/>
    </source>
</evidence>